<feature type="region of interest" description="Disordered" evidence="1">
    <location>
        <begin position="1"/>
        <end position="88"/>
    </location>
</feature>
<sequence length="88" mass="9800">MDADHINANDNLSKPSLKPSSRQMATPVENPKKVTSVSTETMKADTSNEAQKDASNVQEKDAEATLETQKTKEKSSISHCYFRKRSKE</sequence>
<accession>A0AAV3RP65</accession>
<evidence type="ECO:0000256" key="1">
    <source>
        <dbReference type="SAM" id="MobiDB-lite"/>
    </source>
</evidence>
<proteinExistence type="predicted"/>
<dbReference type="AlphaFoldDB" id="A0AAV3RP65"/>
<reference evidence="2 3" key="1">
    <citation type="submission" date="2024-01" db="EMBL/GenBank/DDBJ databases">
        <title>The complete chloroplast genome sequence of Lithospermum erythrorhizon: insights into the phylogenetic relationship among Boraginaceae species and the maternal lineages of purple gromwells.</title>
        <authorList>
            <person name="Okada T."/>
            <person name="Watanabe K."/>
        </authorList>
    </citation>
    <scope>NUCLEOTIDE SEQUENCE [LARGE SCALE GENOMIC DNA]</scope>
</reference>
<protein>
    <submittedName>
        <fullName evidence="2">Uncharacterized protein</fullName>
    </submittedName>
</protein>
<dbReference type="EMBL" id="BAABME010029148">
    <property type="protein sequence ID" value="GAA0183264.1"/>
    <property type="molecule type" value="Genomic_DNA"/>
</dbReference>
<comment type="caution">
    <text evidence="2">The sequence shown here is derived from an EMBL/GenBank/DDBJ whole genome shotgun (WGS) entry which is preliminary data.</text>
</comment>
<keyword evidence="3" id="KW-1185">Reference proteome</keyword>
<feature type="compositionally biased region" description="Polar residues" evidence="1">
    <location>
        <begin position="8"/>
        <end position="24"/>
    </location>
</feature>
<name>A0AAV3RP65_LITER</name>
<gene>
    <name evidence="2" type="ORF">LIER_42373</name>
</gene>
<dbReference type="Proteomes" id="UP001454036">
    <property type="component" value="Unassembled WGS sequence"/>
</dbReference>
<evidence type="ECO:0000313" key="2">
    <source>
        <dbReference type="EMBL" id="GAA0183264.1"/>
    </source>
</evidence>
<feature type="compositionally biased region" description="Basic and acidic residues" evidence="1">
    <location>
        <begin position="58"/>
        <end position="76"/>
    </location>
</feature>
<feature type="compositionally biased region" description="Polar residues" evidence="1">
    <location>
        <begin position="33"/>
        <end position="57"/>
    </location>
</feature>
<organism evidence="2 3">
    <name type="scientific">Lithospermum erythrorhizon</name>
    <name type="common">Purple gromwell</name>
    <name type="synonym">Lithospermum officinale var. erythrorhizon</name>
    <dbReference type="NCBI Taxonomy" id="34254"/>
    <lineage>
        <taxon>Eukaryota</taxon>
        <taxon>Viridiplantae</taxon>
        <taxon>Streptophyta</taxon>
        <taxon>Embryophyta</taxon>
        <taxon>Tracheophyta</taxon>
        <taxon>Spermatophyta</taxon>
        <taxon>Magnoliopsida</taxon>
        <taxon>eudicotyledons</taxon>
        <taxon>Gunneridae</taxon>
        <taxon>Pentapetalae</taxon>
        <taxon>asterids</taxon>
        <taxon>lamiids</taxon>
        <taxon>Boraginales</taxon>
        <taxon>Boraginaceae</taxon>
        <taxon>Boraginoideae</taxon>
        <taxon>Lithospermeae</taxon>
        <taxon>Lithospermum</taxon>
    </lineage>
</organism>
<evidence type="ECO:0000313" key="3">
    <source>
        <dbReference type="Proteomes" id="UP001454036"/>
    </source>
</evidence>